<dbReference type="PANTHER" id="PTHR11545">
    <property type="entry name" value="RIBOSOMAL PROTEIN L13"/>
    <property type="match status" value="1"/>
</dbReference>
<evidence type="ECO:0000256" key="1">
    <source>
        <dbReference type="ARBA" id="ARBA00006227"/>
    </source>
</evidence>
<dbReference type="PANTHER" id="PTHR11545:SF2">
    <property type="entry name" value="LARGE RIBOSOMAL SUBUNIT PROTEIN UL13M"/>
    <property type="match status" value="1"/>
</dbReference>
<dbReference type="InterPro" id="IPR036899">
    <property type="entry name" value="Ribosomal_uL13_sf"/>
</dbReference>
<dbReference type="InterPro" id="IPR005823">
    <property type="entry name" value="Ribosomal_uL13_bac-type"/>
</dbReference>
<dbReference type="CDD" id="cd00392">
    <property type="entry name" value="Ribosomal_L13"/>
    <property type="match status" value="1"/>
</dbReference>
<organism evidence="5 6">
    <name type="scientific">Sporidiobolus salmonicolor</name>
    <name type="common">Yeast-like fungus</name>
    <name type="synonym">Sporobolomyces salmonicolor</name>
    <dbReference type="NCBI Taxonomy" id="5005"/>
    <lineage>
        <taxon>Eukaryota</taxon>
        <taxon>Fungi</taxon>
        <taxon>Dikarya</taxon>
        <taxon>Basidiomycota</taxon>
        <taxon>Pucciniomycotina</taxon>
        <taxon>Microbotryomycetes</taxon>
        <taxon>Sporidiobolales</taxon>
        <taxon>Sporidiobolaceae</taxon>
        <taxon>Sporobolomyces</taxon>
    </lineage>
</organism>
<feature type="non-terminal residue" evidence="5">
    <location>
        <position position="1"/>
    </location>
</feature>
<dbReference type="PROSITE" id="PS00783">
    <property type="entry name" value="RIBOSOMAL_L13"/>
    <property type="match status" value="1"/>
</dbReference>
<dbReference type="EMBL" id="CENE01000002">
    <property type="protein sequence ID" value="CEQ39288.1"/>
    <property type="molecule type" value="Genomic_DNA"/>
</dbReference>
<dbReference type="HAMAP" id="MF_01366">
    <property type="entry name" value="Ribosomal_uL13"/>
    <property type="match status" value="1"/>
</dbReference>
<keyword evidence="3 4" id="KW-0687">Ribonucleoprotein</keyword>
<dbReference type="GO" id="GO:0005762">
    <property type="term" value="C:mitochondrial large ribosomal subunit"/>
    <property type="evidence" value="ECO:0007669"/>
    <property type="project" value="TreeGrafter"/>
</dbReference>
<dbReference type="AlphaFoldDB" id="A0A0D6EHN8"/>
<dbReference type="OrthoDB" id="274622at2759"/>
<reference evidence="6" key="1">
    <citation type="submission" date="2015-02" db="EMBL/GenBank/DDBJ databases">
        <authorList>
            <person name="Gon?alves P."/>
        </authorList>
    </citation>
    <scope>NUCLEOTIDE SEQUENCE [LARGE SCALE GENOMIC DNA]</scope>
</reference>
<accession>A0A0D6EHN8</accession>
<keyword evidence="2 4" id="KW-0689">Ribosomal protein</keyword>
<dbReference type="Pfam" id="PF00572">
    <property type="entry name" value="Ribosomal_L13"/>
    <property type="match status" value="1"/>
</dbReference>
<comment type="similarity">
    <text evidence="1 4">Belongs to the universal ribosomal protein uL13 family.</text>
</comment>
<evidence type="ECO:0000256" key="2">
    <source>
        <dbReference type="ARBA" id="ARBA00022980"/>
    </source>
</evidence>
<evidence type="ECO:0000313" key="5">
    <source>
        <dbReference type="EMBL" id="CEQ39288.1"/>
    </source>
</evidence>
<proteinExistence type="inferred from homology"/>
<name>A0A0D6EHN8_SPOSA</name>
<evidence type="ECO:0000256" key="3">
    <source>
        <dbReference type="ARBA" id="ARBA00023274"/>
    </source>
</evidence>
<sequence>MPRIAPTSTVGNTALAYARTWRGVDAEGQVLGRMATRIAIVLMGKHKPIYDQANDCGDYVVVKNATKVVVTGRKAQQKLYRHHTMFPGGLKEIPYQTMMERKPEEIIRRAVSGMLPKNRLRAKRLERLMIFPDAETPYEANLLKDHAAEFGETWKKAKEAEGEVKRA</sequence>
<dbReference type="GO" id="GO:0003729">
    <property type="term" value="F:mRNA binding"/>
    <property type="evidence" value="ECO:0007669"/>
    <property type="project" value="TreeGrafter"/>
</dbReference>
<dbReference type="GO" id="GO:0003735">
    <property type="term" value="F:structural constituent of ribosome"/>
    <property type="evidence" value="ECO:0007669"/>
    <property type="project" value="InterPro"/>
</dbReference>
<evidence type="ECO:0000313" key="6">
    <source>
        <dbReference type="Proteomes" id="UP000243876"/>
    </source>
</evidence>
<dbReference type="GO" id="GO:0017148">
    <property type="term" value="P:negative regulation of translation"/>
    <property type="evidence" value="ECO:0007669"/>
    <property type="project" value="TreeGrafter"/>
</dbReference>
<dbReference type="NCBIfam" id="TIGR01066">
    <property type="entry name" value="rplM_bact"/>
    <property type="match status" value="1"/>
</dbReference>
<keyword evidence="6" id="KW-1185">Reference proteome</keyword>
<dbReference type="Proteomes" id="UP000243876">
    <property type="component" value="Unassembled WGS sequence"/>
</dbReference>
<protein>
    <submittedName>
        <fullName evidence="5">SPOSA6832_00798-mRNA-1:cds</fullName>
    </submittedName>
</protein>
<dbReference type="SUPFAM" id="SSF52161">
    <property type="entry name" value="Ribosomal protein L13"/>
    <property type="match status" value="1"/>
</dbReference>
<gene>
    <name evidence="5" type="primary">SPOSA6832_00798</name>
</gene>
<dbReference type="InterPro" id="IPR005822">
    <property type="entry name" value="Ribosomal_uL13"/>
</dbReference>
<dbReference type="GO" id="GO:0006412">
    <property type="term" value="P:translation"/>
    <property type="evidence" value="ECO:0007669"/>
    <property type="project" value="InterPro"/>
</dbReference>
<dbReference type="InterPro" id="IPR023563">
    <property type="entry name" value="Ribosomal_uL13_CS"/>
</dbReference>
<dbReference type="Gene3D" id="3.90.1180.10">
    <property type="entry name" value="Ribosomal protein L13"/>
    <property type="match status" value="1"/>
</dbReference>
<evidence type="ECO:0000256" key="4">
    <source>
        <dbReference type="RuleBase" id="RU003877"/>
    </source>
</evidence>